<sequence length="53" mass="5798">MLPPGVILVFVLVFLAFCAVVGQKIQPKILSVFQSGKAFRHCCSNHCYLSTVS</sequence>
<reference evidence="2 3" key="1">
    <citation type="journal article" date="2011" name="Proc. Natl. Acad. Sci. U.S.A.">
        <title>Comparative genomics of xylose-fermenting fungi for enhanced biofuel production.</title>
        <authorList>
            <person name="Wohlbach D.J."/>
            <person name="Kuo A."/>
            <person name="Sato T.K."/>
            <person name="Potts K.M."/>
            <person name="Salamov A.A."/>
            <person name="LaButti K.M."/>
            <person name="Sun H."/>
            <person name="Clum A."/>
            <person name="Pangilinan J.L."/>
            <person name="Lindquist E.A."/>
            <person name="Lucas S."/>
            <person name="Lapidus A."/>
            <person name="Jin M."/>
            <person name="Gunawan C."/>
            <person name="Balan V."/>
            <person name="Dale B.E."/>
            <person name="Jeffries T.W."/>
            <person name="Zinkel R."/>
            <person name="Barry K.W."/>
            <person name="Grigoriev I.V."/>
            <person name="Gasch A.P."/>
        </authorList>
    </citation>
    <scope>NUCLEOTIDE SEQUENCE [LARGE SCALE GENOMIC DNA]</scope>
    <source>
        <strain evidence="3">ATCC 10573 / BCRC 21748 / CBS 615 / JCM 9827 / NBRC 10315 / NRRL Y-1498 / VKM Y-70</strain>
    </source>
</reference>
<evidence type="ECO:0000256" key="1">
    <source>
        <dbReference type="SAM" id="SignalP"/>
    </source>
</evidence>
<dbReference type="AlphaFoldDB" id="G3BBS1"/>
<dbReference type="EMBL" id="GL996527">
    <property type="protein sequence ID" value="EGV62223.1"/>
    <property type="molecule type" value="Genomic_DNA"/>
</dbReference>
<feature type="signal peptide" evidence="1">
    <location>
        <begin position="1"/>
        <end position="22"/>
    </location>
</feature>
<evidence type="ECO:0000313" key="3">
    <source>
        <dbReference type="Proteomes" id="UP000000707"/>
    </source>
</evidence>
<dbReference type="Proteomes" id="UP000000707">
    <property type="component" value="Unassembled WGS sequence"/>
</dbReference>
<keyword evidence="3" id="KW-1185">Reference proteome</keyword>
<accession>G3BBS1</accession>
<dbReference type="HOGENOM" id="CLU_3068483_0_0_1"/>
<proteinExistence type="predicted"/>
<keyword evidence="1" id="KW-0732">Signal</keyword>
<name>G3BBS1_CANTC</name>
<protein>
    <submittedName>
        <fullName evidence="2">Uncharacterized protein</fullName>
    </submittedName>
</protein>
<dbReference type="InterPro" id="IPR012589">
    <property type="entry name" value="Pmp1/Pmp2"/>
</dbReference>
<dbReference type="Pfam" id="PF08114">
    <property type="entry name" value="PMP1_2"/>
    <property type="match status" value="1"/>
</dbReference>
<organism evidence="3">
    <name type="scientific">Candida tenuis (strain ATCC 10573 / BCRC 21748 / CBS 615 / JCM 9827 / NBRC 10315 / NRRL Y-1498 / VKM Y-70)</name>
    <name type="common">Yeast</name>
    <name type="synonym">Yamadazyma tenuis</name>
    <dbReference type="NCBI Taxonomy" id="590646"/>
    <lineage>
        <taxon>Eukaryota</taxon>
        <taxon>Fungi</taxon>
        <taxon>Dikarya</taxon>
        <taxon>Ascomycota</taxon>
        <taxon>Saccharomycotina</taxon>
        <taxon>Pichiomycetes</taxon>
        <taxon>Debaryomycetaceae</taxon>
        <taxon>Yamadazyma</taxon>
    </lineage>
</organism>
<feature type="chain" id="PRO_5003442621" evidence="1">
    <location>
        <begin position="23"/>
        <end position="53"/>
    </location>
</feature>
<dbReference type="GO" id="GO:0030234">
    <property type="term" value="F:enzyme regulator activity"/>
    <property type="evidence" value="ECO:0007669"/>
    <property type="project" value="InterPro"/>
</dbReference>
<evidence type="ECO:0000313" key="2">
    <source>
        <dbReference type="EMBL" id="EGV62223.1"/>
    </source>
</evidence>
<gene>
    <name evidence="2" type="ORF">CANTEDRAFT_115687</name>
</gene>